<keyword evidence="2" id="KW-1185">Reference proteome</keyword>
<proteinExistence type="predicted"/>
<name>A0A364Y5V3_9BACT</name>
<sequence>MNTKYVATKAKNITTTSFITSLFGEAYSKNDATMMAHAPFEQNQPILSIFSDTPFPKRK</sequence>
<organism evidence="1 2">
    <name type="scientific">Pseudochryseolinea flava</name>
    <dbReference type="NCBI Taxonomy" id="2059302"/>
    <lineage>
        <taxon>Bacteria</taxon>
        <taxon>Pseudomonadati</taxon>
        <taxon>Bacteroidota</taxon>
        <taxon>Cytophagia</taxon>
        <taxon>Cytophagales</taxon>
        <taxon>Fulvivirgaceae</taxon>
        <taxon>Pseudochryseolinea</taxon>
    </lineage>
</organism>
<dbReference type="Proteomes" id="UP000251889">
    <property type="component" value="Unassembled WGS sequence"/>
</dbReference>
<accession>A0A364Y5V3</accession>
<comment type="caution">
    <text evidence="1">The sequence shown here is derived from an EMBL/GenBank/DDBJ whole genome shotgun (WGS) entry which is preliminary data.</text>
</comment>
<evidence type="ECO:0000313" key="1">
    <source>
        <dbReference type="EMBL" id="RAW01441.1"/>
    </source>
</evidence>
<reference evidence="1 2" key="1">
    <citation type="submission" date="2018-06" db="EMBL/GenBank/DDBJ databases">
        <title>Chryseolinea flavus sp. nov., a member of the phylum Bacteroidetes isolated from soil.</title>
        <authorList>
            <person name="Li Y."/>
            <person name="Wang J."/>
        </authorList>
    </citation>
    <scope>NUCLEOTIDE SEQUENCE [LARGE SCALE GENOMIC DNA]</scope>
    <source>
        <strain evidence="1 2">SDU1-6</strain>
    </source>
</reference>
<dbReference type="EMBL" id="QMFY01000004">
    <property type="protein sequence ID" value="RAW01441.1"/>
    <property type="molecule type" value="Genomic_DNA"/>
</dbReference>
<protein>
    <submittedName>
        <fullName evidence="1">Uncharacterized protein</fullName>
    </submittedName>
</protein>
<evidence type="ECO:0000313" key="2">
    <source>
        <dbReference type="Proteomes" id="UP000251889"/>
    </source>
</evidence>
<gene>
    <name evidence="1" type="ORF">DQQ10_11105</name>
</gene>
<dbReference type="AlphaFoldDB" id="A0A364Y5V3"/>